<name>A0ABZ2V8D2_9RHOB</name>
<proteinExistence type="predicted"/>
<dbReference type="EMBL" id="CP150951">
    <property type="protein sequence ID" value="WZC48847.1"/>
    <property type="molecule type" value="Genomic_DNA"/>
</dbReference>
<sequence>MARPDGGDTADPDTGADRTCPSARCAPGATLLGVKGSDGRVHNLRTAMPIDEAFVQQAKAHGAPEQRMRFAAKCETSGCSQWTGDRCGVIDRVLGHLEAHKVPLRDDLPPCPIRGTCRWYSQTGRTACHACDLVVTDNSQIAAE</sequence>
<gene>
    <name evidence="2" type="ORF">AABB29_18735</name>
</gene>
<feature type="region of interest" description="Disordered" evidence="1">
    <location>
        <begin position="1"/>
        <end position="20"/>
    </location>
</feature>
<dbReference type="RefSeq" id="WP_341366960.1">
    <property type="nucleotide sequence ID" value="NZ_CP150951.2"/>
</dbReference>
<feature type="compositionally biased region" description="Low complexity" evidence="1">
    <location>
        <begin position="1"/>
        <end position="19"/>
    </location>
</feature>
<evidence type="ECO:0000313" key="3">
    <source>
        <dbReference type="Proteomes" id="UP001440612"/>
    </source>
</evidence>
<protein>
    <submittedName>
        <fullName evidence="2">Uncharacterized protein</fullName>
    </submittedName>
</protein>
<keyword evidence="3" id="KW-1185">Reference proteome</keyword>
<reference evidence="3" key="1">
    <citation type="submission" date="2024-04" db="EMBL/GenBank/DDBJ databases">
        <title>Phylogenomic analyses of a clade within the roseobacter group suggest taxonomic reassignments of species of the genera Aestuariivita, Citreicella, Loktanella, Nautella, Pelagibaca, Ruegeria, Thalassobius, Thiobacimonas and Tropicibacter, and the proposal o.</title>
        <authorList>
            <person name="Jeon C.O."/>
        </authorList>
    </citation>
    <scope>NUCLEOTIDE SEQUENCE [LARGE SCALE GENOMIC DNA]</scope>
    <source>
        <strain evidence="3">BS5-3</strain>
    </source>
</reference>
<dbReference type="Proteomes" id="UP001440612">
    <property type="component" value="Chromosome"/>
</dbReference>
<accession>A0ABZ2V8D2</accession>
<organism evidence="2 3">
    <name type="scientific">Yoonia phaeophyticola</name>
    <dbReference type="NCBI Taxonomy" id="3137369"/>
    <lineage>
        <taxon>Bacteria</taxon>
        <taxon>Pseudomonadati</taxon>
        <taxon>Pseudomonadota</taxon>
        <taxon>Alphaproteobacteria</taxon>
        <taxon>Rhodobacterales</taxon>
        <taxon>Paracoccaceae</taxon>
        <taxon>Yoonia</taxon>
    </lineage>
</organism>
<evidence type="ECO:0000313" key="2">
    <source>
        <dbReference type="EMBL" id="WZC48847.1"/>
    </source>
</evidence>
<evidence type="ECO:0000256" key="1">
    <source>
        <dbReference type="SAM" id="MobiDB-lite"/>
    </source>
</evidence>